<proteinExistence type="predicted"/>
<organism evidence="2 3">
    <name type="scientific">Cathartes aura</name>
    <name type="common">Turkey vulture</name>
    <name type="synonym">Vultur aura</name>
    <dbReference type="NCBI Taxonomy" id="43455"/>
    <lineage>
        <taxon>Eukaryota</taxon>
        <taxon>Metazoa</taxon>
        <taxon>Chordata</taxon>
        <taxon>Craniata</taxon>
        <taxon>Vertebrata</taxon>
        <taxon>Euteleostomi</taxon>
        <taxon>Archelosauria</taxon>
        <taxon>Archosauria</taxon>
        <taxon>Dinosauria</taxon>
        <taxon>Saurischia</taxon>
        <taxon>Theropoda</taxon>
        <taxon>Coelurosauria</taxon>
        <taxon>Aves</taxon>
        <taxon>Neognathae</taxon>
        <taxon>Neoaves</taxon>
        <taxon>Telluraves</taxon>
        <taxon>Accipitrimorphae</taxon>
        <taxon>Accipitriformes</taxon>
        <taxon>Cathartidae</taxon>
        <taxon>Cathartes</taxon>
    </lineage>
</organism>
<feature type="compositionally biased region" description="Basic and acidic residues" evidence="1">
    <location>
        <begin position="41"/>
        <end position="50"/>
    </location>
</feature>
<name>A0A091L4K1_CATAU</name>
<dbReference type="AlphaFoldDB" id="A0A091L4K1"/>
<dbReference type="Proteomes" id="UP000053745">
    <property type="component" value="Unassembled WGS sequence"/>
</dbReference>
<feature type="non-terminal residue" evidence="2">
    <location>
        <position position="1"/>
    </location>
</feature>
<feature type="compositionally biased region" description="Basic and acidic residues" evidence="1">
    <location>
        <begin position="74"/>
        <end position="89"/>
    </location>
</feature>
<evidence type="ECO:0000313" key="3">
    <source>
        <dbReference type="Proteomes" id="UP000053745"/>
    </source>
</evidence>
<gene>
    <name evidence="2" type="ORF">N323_02089</name>
</gene>
<feature type="non-terminal residue" evidence="2">
    <location>
        <position position="155"/>
    </location>
</feature>
<evidence type="ECO:0000313" key="2">
    <source>
        <dbReference type="EMBL" id="KFP50722.1"/>
    </source>
</evidence>
<reference evidence="2 3" key="1">
    <citation type="submission" date="2014-04" db="EMBL/GenBank/DDBJ databases">
        <title>Genome evolution of avian class.</title>
        <authorList>
            <person name="Zhang G."/>
            <person name="Li C."/>
        </authorList>
    </citation>
    <scope>NUCLEOTIDE SEQUENCE [LARGE SCALE GENOMIC DNA]</scope>
    <source>
        <strain evidence="2">BGI_N323</strain>
    </source>
</reference>
<evidence type="ECO:0000256" key="1">
    <source>
        <dbReference type="SAM" id="MobiDB-lite"/>
    </source>
</evidence>
<sequence length="155" mass="17015">ADNDDPCYRQMQRKPEAPAVTYATYRGSARIRQLLKSQSEMAEKGEESTENRNASMVKENGEIQTTVSLKSGHLIKENGEDEGKEHKDDAIVNSSVVKIGRKKSGKAQHCLGSSKHEITAKATTSSTESSHEIDLKHTPALAATKVKRTYSLDSL</sequence>
<accession>A0A091L4K1</accession>
<keyword evidence="3" id="KW-1185">Reference proteome</keyword>
<feature type="region of interest" description="Disordered" evidence="1">
    <location>
        <begin position="102"/>
        <end position="134"/>
    </location>
</feature>
<dbReference type="OrthoDB" id="9895617at2759"/>
<protein>
    <submittedName>
        <fullName evidence="2">Uncharacterized protein</fullName>
    </submittedName>
</protein>
<dbReference type="EMBL" id="KL297785">
    <property type="protein sequence ID" value="KFP50722.1"/>
    <property type="molecule type" value="Genomic_DNA"/>
</dbReference>
<feature type="region of interest" description="Disordered" evidence="1">
    <location>
        <begin position="36"/>
        <end position="89"/>
    </location>
</feature>